<proteinExistence type="predicted"/>
<dbReference type="InterPro" id="IPR039561">
    <property type="entry name" value="Peptidase_M15C"/>
</dbReference>
<evidence type="ECO:0000259" key="3">
    <source>
        <dbReference type="Pfam" id="PF13539"/>
    </source>
</evidence>
<reference evidence="4" key="1">
    <citation type="submission" date="2024-05" db="EMBL/GenBank/DDBJ databases">
        <authorList>
            <person name="Kim S."/>
            <person name="Heo J."/>
            <person name="Choi H."/>
            <person name="Choi Y."/>
            <person name="Kwon S.-W."/>
            <person name="Kim Y."/>
        </authorList>
    </citation>
    <scope>NUCLEOTIDE SEQUENCE</scope>
    <source>
        <strain evidence="4">KACC 23699</strain>
    </source>
</reference>
<dbReference type="Pfam" id="PF13539">
    <property type="entry name" value="Peptidase_M15_4"/>
    <property type="match status" value="1"/>
</dbReference>
<accession>A0AAU7JNH5</accession>
<dbReference type="InterPro" id="IPR009045">
    <property type="entry name" value="Zn_M74/Hedgehog-like"/>
</dbReference>
<dbReference type="SUPFAM" id="SSF55166">
    <property type="entry name" value="Hedgehog/DD-peptidase"/>
    <property type="match status" value="1"/>
</dbReference>
<dbReference type="GO" id="GO:0008233">
    <property type="term" value="F:peptidase activity"/>
    <property type="evidence" value="ECO:0007669"/>
    <property type="project" value="InterPro"/>
</dbReference>
<feature type="region of interest" description="Disordered" evidence="1">
    <location>
        <begin position="26"/>
        <end position="55"/>
    </location>
</feature>
<evidence type="ECO:0000256" key="1">
    <source>
        <dbReference type="SAM" id="MobiDB-lite"/>
    </source>
</evidence>
<dbReference type="PROSITE" id="PS51257">
    <property type="entry name" value="PROKAR_LIPOPROTEIN"/>
    <property type="match status" value="1"/>
</dbReference>
<evidence type="ECO:0000256" key="2">
    <source>
        <dbReference type="SAM" id="SignalP"/>
    </source>
</evidence>
<protein>
    <submittedName>
        <fullName evidence="4">M15 family metallopeptidase</fullName>
    </submittedName>
</protein>
<gene>
    <name evidence="4" type="ORF">ABEG17_09940</name>
</gene>
<evidence type="ECO:0000313" key="4">
    <source>
        <dbReference type="EMBL" id="XBO41917.1"/>
    </source>
</evidence>
<feature type="region of interest" description="Disordered" evidence="1">
    <location>
        <begin position="81"/>
        <end position="118"/>
    </location>
</feature>
<dbReference type="Gene3D" id="3.30.1380.10">
    <property type="match status" value="1"/>
</dbReference>
<dbReference type="AlphaFoldDB" id="A0AAU7JNH5"/>
<name>A0AAU7JNH5_9MICO</name>
<feature type="chain" id="PRO_5043425596" evidence="2">
    <location>
        <begin position="31"/>
        <end position="330"/>
    </location>
</feature>
<keyword evidence="2" id="KW-0732">Signal</keyword>
<organism evidence="4">
    <name type="scientific">Pedococcus sp. KACC 23699</name>
    <dbReference type="NCBI Taxonomy" id="3149228"/>
    <lineage>
        <taxon>Bacteria</taxon>
        <taxon>Bacillati</taxon>
        <taxon>Actinomycetota</taxon>
        <taxon>Actinomycetes</taxon>
        <taxon>Micrococcales</taxon>
        <taxon>Intrasporangiaceae</taxon>
        <taxon>Pedococcus</taxon>
    </lineage>
</organism>
<dbReference type="EMBL" id="CP157483">
    <property type="protein sequence ID" value="XBO41917.1"/>
    <property type="molecule type" value="Genomic_DNA"/>
</dbReference>
<feature type="domain" description="Peptidase M15C" evidence="3">
    <location>
        <begin position="253"/>
        <end position="329"/>
    </location>
</feature>
<sequence length="330" mass="34479">MTSPHRCALPVLALSVTLLAGCGGSPSATAGSVGAATSATSNTTSAPTPTTPVVPSKVAATATPAAPTTVVRSTVVRSKVAATGTPATRHTPSSSSSAKATAAPKPATSLPPVPRAGAEPAVRFPRNEPAVGSGANASVSAIPDSAWTKMVGYSWTRGCPVGRSQLRWVRVNFWGFDGQRSRGSLVVNAAIADEAAAAFTRLYELRFRIRQMKPMDSGWGHNPKGPGADDYAAMEADNTSAFNCRYVGGQEASKVYSKHATGTAIDVNDFENPYVADDGTVYPDRWFLTRRGEAPGVFSTSGSAAVRAFTSQGLRWGGLWSNPDYQHFDR</sequence>
<dbReference type="RefSeq" id="WP_406829316.1">
    <property type="nucleotide sequence ID" value="NZ_CP157483.1"/>
</dbReference>
<feature type="compositionally biased region" description="Low complexity" evidence="1">
    <location>
        <begin position="81"/>
        <end position="108"/>
    </location>
</feature>
<feature type="signal peptide" evidence="2">
    <location>
        <begin position="1"/>
        <end position="30"/>
    </location>
</feature>